<accession>A0A6G9AQ71</accession>
<organism evidence="3 4">
    <name type="scientific">Spirosoma aureum</name>
    <dbReference type="NCBI Taxonomy" id="2692134"/>
    <lineage>
        <taxon>Bacteria</taxon>
        <taxon>Pseudomonadati</taxon>
        <taxon>Bacteroidota</taxon>
        <taxon>Cytophagia</taxon>
        <taxon>Cytophagales</taxon>
        <taxon>Cytophagaceae</taxon>
        <taxon>Spirosoma</taxon>
    </lineage>
</organism>
<proteinExistence type="predicted"/>
<protein>
    <submittedName>
        <fullName evidence="3">DUF4974 domain-containing protein</fullName>
    </submittedName>
</protein>
<dbReference type="Gene3D" id="2.60.120.1440">
    <property type="match status" value="1"/>
</dbReference>
<evidence type="ECO:0000259" key="2">
    <source>
        <dbReference type="Pfam" id="PF16344"/>
    </source>
</evidence>
<dbReference type="EMBL" id="CP050063">
    <property type="protein sequence ID" value="QIP14489.1"/>
    <property type="molecule type" value="Genomic_DNA"/>
</dbReference>
<dbReference type="Pfam" id="PF16344">
    <property type="entry name" value="FecR_C"/>
    <property type="match status" value="1"/>
</dbReference>
<dbReference type="RefSeq" id="WP_167210650.1">
    <property type="nucleotide sequence ID" value="NZ_CP050063.1"/>
</dbReference>
<dbReference type="GO" id="GO:0016989">
    <property type="term" value="F:sigma factor antagonist activity"/>
    <property type="evidence" value="ECO:0007669"/>
    <property type="project" value="TreeGrafter"/>
</dbReference>
<sequence>MKSPDYSQYSMNDFVLDESFRRWVFQPNEQTMSFWHSFMLRHPDKQNAIDEASAILLHLRVHYDDLTDASQERIWQVLDTAFDRQLAARTDTIERDKPILRRLISYPFRHWQLAASLTGLLLLAGGGWAYRHYWQRQEIHTRYGELLTITLPDGSEVRLNGNSTLTYPNDWTDRDDREVWLEGEAFFRVTKKQALSGRLKFITHTPNLDISVLGTQFNVNTRRGNTLVMLSEGKVQLSNPNDKKAPVILMKPGDLATVQTGIEQVSITPAKPQIHTAWTKHQFAFEDTPLREIAQQLSDTWGITLVFEDNALAERRFTGNLSSQDMETLITTLTTAFNLQADREGNRIILHRL</sequence>
<dbReference type="PANTHER" id="PTHR30273">
    <property type="entry name" value="PERIPLASMIC SIGNAL SENSOR AND SIGMA FACTOR ACTIVATOR FECR-RELATED"/>
    <property type="match status" value="1"/>
</dbReference>
<reference evidence="3 4" key="1">
    <citation type="submission" date="2020-03" db="EMBL/GenBank/DDBJ databases">
        <authorList>
            <person name="Kim M.K."/>
        </authorList>
    </citation>
    <scope>NUCLEOTIDE SEQUENCE [LARGE SCALE GENOMIC DNA]</scope>
    <source>
        <strain evidence="3 4">BT328</strain>
    </source>
</reference>
<dbReference type="Pfam" id="PF04773">
    <property type="entry name" value="FecR"/>
    <property type="match status" value="1"/>
</dbReference>
<dbReference type="InterPro" id="IPR032508">
    <property type="entry name" value="FecR_C"/>
</dbReference>
<dbReference type="KEGG" id="spib:G8759_18640"/>
<gene>
    <name evidence="3" type="ORF">G8759_18640</name>
</gene>
<dbReference type="Gene3D" id="3.55.50.30">
    <property type="match status" value="1"/>
</dbReference>
<dbReference type="AlphaFoldDB" id="A0A6G9AQ71"/>
<dbReference type="InterPro" id="IPR006860">
    <property type="entry name" value="FecR"/>
</dbReference>
<feature type="domain" description="FecR protein" evidence="1">
    <location>
        <begin position="138"/>
        <end position="236"/>
    </location>
</feature>
<evidence type="ECO:0000259" key="1">
    <source>
        <dbReference type="Pfam" id="PF04773"/>
    </source>
</evidence>
<evidence type="ECO:0000313" key="3">
    <source>
        <dbReference type="EMBL" id="QIP14489.1"/>
    </source>
</evidence>
<dbReference type="PANTHER" id="PTHR30273:SF2">
    <property type="entry name" value="PROTEIN FECR"/>
    <property type="match status" value="1"/>
</dbReference>
<dbReference type="Proteomes" id="UP000501802">
    <property type="component" value="Chromosome"/>
</dbReference>
<name>A0A6G9AQ71_9BACT</name>
<keyword evidence="4" id="KW-1185">Reference proteome</keyword>
<evidence type="ECO:0000313" key="4">
    <source>
        <dbReference type="Proteomes" id="UP000501802"/>
    </source>
</evidence>
<feature type="domain" description="Protein FecR C-terminal" evidence="2">
    <location>
        <begin position="283"/>
        <end position="350"/>
    </location>
</feature>
<dbReference type="InterPro" id="IPR012373">
    <property type="entry name" value="Ferrdict_sens_TM"/>
</dbReference>